<feature type="compositionally biased region" description="Polar residues" evidence="12">
    <location>
        <begin position="448"/>
        <end position="457"/>
    </location>
</feature>
<dbReference type="GO" id="GO:0008353">
    <property type="term" value="F:RNA polymerase II CTD heptapeptide repeat kinase activity"/>
    <property type="evidence" value="ECO:0007669"/>
    <property type="project" value="TreeGrafter"/>
</dbReference>
<evidence type="ECO:0000256" key="10">
    <source>
        <dbReference type="ARBA" id="ARBA00042858"/>
    </source>
</evidence>
<dbReference type="EMBL" id="CDMZ01002257">
    <property type="protein sequence ID" value="CUC10007.1"/>
    <property type="molecule type" value="Genomic_DNA"/>
</dbReference>
<feature type="compositionally biased region" description="Basic and acidic residues" evidence="12">
    <location>
        <begin position="540"/>
        <end position="552"/>
    </location>
</feature>
<accession>A0A0K6S8L8</accession>
<keyword evidence="2" id="KW-0723">Serine/threonine-protein kinase</keyword>
<dbReference type="AlphaFoldDB" id="A0A0K6S8L8"/>
<evidence type="ECO:0000259" key="13">
    <source>
        <dbReference type="PROSITE" id="PS50011"/>
    </source>
</evidence>
<feature type="compositionally biased region" description="Low complexity" evidence="12">
    <location>
        <begin position="112"/>
        <end position="133"/>
    </location>
</feature>
<dbReference type="InterPro" id="IPR017441">
    <property type="entry name" value="Protein_kinase_ATP_BS"/>
</dbReference>
<dbReference type="GO" id="GO:0005634">
    <property type="term" value="C:nucleus"/>
    <property type="evidence" value="ECO:0007669"/>
    <property type="project" value="TreeGrafter"/>
</dbReference>
<dbReference type="GO" id="GO:0005524">
    <property type="term" value="F:ATP binding"/>
    <property type="evidence" value="ECO:0007669"/>
    <property type="project" value="UniProtKB-UniRule"/>
</dbReference>
<feature type="region of interest" description="Disordered" evidence="12">
    <location>
        <begin position="495"/>
        <end position="552"/>
    </location>
</feature>
<keyword evidence="6 11" id="KW-0067">ATP-binding</keyword>
<comment type="similarity">
    <text evidence="1">Belongs to the protein kinase superfamily. CMGC Ser/Thr protein kinase family. CDC2/CDKX subfamily.</text>
</comment>
<dbReference type="PANTHER" id="PTHR24056">
    <property type="entry name" value="CELL DIVISION PROTEIN KINASE"/>
    <property type="match status" value="1"/>
</dbReference>
<evidence type="ECO:0000256" key="9">
    <source>
        <dbReference type="ARBA" id="ARBA00041902"/>
    </source>
</evidence>
<dbReference type="InterPro" id="IPR000719">
    <property type="entry name" value="Prot_kinase_dom"/>
</dbReference>
<evidence type="ECO:0000256" key="3">
    <source>
        <dbReference type="ARBA" id="ARBA00022679"/>
    </source>
</evidence>
<gene>
    <name evidence="14" type="ORF">Cvel_6269.t1.CR1</name>
</gene>
<dbReference type="Pfam" id="PF00069">
    <property type="entry name" value="Pkinase"/>
    <property type="match status" value="2"/>
</dbReference>
<feature type="domain" description="Protein kinase" evidence="13">
    <location>
        <begin position="10"/>
        <end position="382"/>
    </location>
</feature>
<keyword evidence="5" id="KW-0418">Kinase</keyword>
<reference evidence="14" key="1">
    <citation type="submission" date="2014-11" db="EMBL/GenBank/DDBJ databases">
        <title>Molecular phylogeny of cliff fern family Woodsiaceae with morphological implications.</title>
        <authorList>
            <person name="Shao Y.-Z."/>
            <person name="Wei R."/>
            <person name="Zhang X.-C."/>
        </authorList>
    </citation>
    <scope>NUCLEOTIDE SEQUENCE</scope>
</reference>
<sequence length="570" mass="62118">MLLDRSLDDFEILELVGEGTYGKVHRAIDKRTRQVVALKEVVLKTAHEGFPVTSIREIKILRRLKHANIINLQGIVAPAPASFHAELRKRADTLPPGTPASRTAPPGPVTSQQQQQQQQPPQSQQNPQQGQQQKDMPSGIHMLFDWMQHDLTGVLQEQNMAKKLFHPSQTKCVMQQLLTGLEFSHRNGIVHRDIKCANLLISHDGILKLADFGLAREFDFVPPDAESFDVPPGYTNKVITLWYRPPELLLGSTQYGPAIDIWSAGCIMGEILMGGALFCTDTEMKVLDRIFNLRGFPVSTPSEAPPPLPDGTPACPVWPGVESLPLWKEAQKLPSAKRKPTDRLRQVLENLPSDAQDLLGGLLAVNPFHRLTAAAALEHPYFRSPPLPCQPRDLPLNKSHSCHELRMKKTFGRSHEFFQNAAQMGAGGQNPAAAPPPASSFEPPSHPQAPSASTATHQPHHAAFEGHQQQIVGDHSAVPQANPLSTRVHTAAEMGEGAGGHVGGGTALHADSWAPPPQPDPGGGQGSTGSSSAVQQGPGFDHHIPYTEGRGNPEIEAKMSFEHQAKRRHI</sequence>
<dbReference type="InterPro" id="IPR050108">
    <property type="entry name" value="CDK"/>
</dbReference>
<feature type="region of interest" description="Disordered" evidence="12">
    <location>
        <begin position="91"/>
        <end position="135"/>
    </location>
</feature>
<dbReference type="Gene3D" id="1.10.510.10">
    <property type="entry name" value="Transferase(Phosphotransferase) domain 1"/>
    <property type="match status" value="1"/>
</dbReference>
<evidence type="ECO:0000256" key="8">
    <source>
        <dbReference type="ARBA" id="ARBA00039612"/>
    </source>
</evidence>
<organism evidence="14">
    <name type="scientific">Chromera velia CCMP2878</name>
    <dbReference type="NCBI Taxonomy" id="1169474"/>
    <lineage>
        <taxon>Eukaryota</taxon>
        <taxon>Sar</taxon>
        <taxon>Alveolata</taxon>
        <taxon>Colpodellida</taxon>
        <taxon>Chromeraceae</taxon>
        <taxon>Chromera</taxon>
    </lineage>
</organism>
<dbReference type="SUPFAM" id="SSF56112">
    <property type="entry name" value="Protein kinase-like (PK-like)"/>
    <property type="match status" value="1"/>
</dbReference>
<feature type="compositionally biased region" description="Low complexity" evidence="12">
    <location>
        <begin position="528"/>
        <end position="537"/>
    </location>
</feature>
<evidence type="ECO:0000256" key="2">
    <source>
        <dbReference type="ARBA" id="ARBA00022527"/>
    </source>
</evidence>
<dbReference type="PANTHER" id="PTHR24056:SF546">
    <property type="entry name" value="CYCLIN-DEPENDENT KINASE 12"/>
    <property type="match status" value="1"/>
</dbReference>
<protein>
    <recommendedName>
        <fullName evidence="8">Cyclin-dependent kinase 2 homolog</fullName>
    </recommendedName>
    <alternativeName>
        <fullName evidence="9">Cell division control protein 2 homolog</fullName>
    </alternativeName>
    <alternativeName>
        <fullName evidence="10">cdc2-related kinase 2</fullName>
    </alternativeName>
</protein>
<evidence type="ECO:0000313" key="14">
    <source>
        <dbReference type="EMBL" id="CUC10007.1"/>
    </source>
</evidence>
<dbReference type="InterPro" id="IPR008271">
    <property type="entry name" value="Ser/Thr_kinase_AS"/>
</dbReference>
<keyword evidence="4 11" id="KW-0547">Nucleotide-binding</keyword>
<evidence type="ECO:0000256" key="12">
    <source>
        <dbReference type="SAM" id="MobiDB-lite"/>
    </source>
</evidence>
<feature type="binding site" evidence="11">
    <location>
        <position position="44"/>
    </location>
    <ligand>
        <name>ATP</name>
        <dbReference type="ChEBI" id="CHEBI:30616"/>
    </ligand>
</feature>
<keyword evidence="3" id="KW-0808">Transferase</keyword>
<dbReference type="Gene3D" id="3.30.200.20">
    <property type="entry name" value="Phosphorylase Kinase, domain 1"/>
    <property type="match status" value="1"/>
</dbReference>
<dbReference type="PROSITE" id="PS00107">
    <property type="entry name" value="PROTEIN_KINASE_ATP"/>
    <property type="match status" value="1"/>
</dbReference>
<evidence type="ECO:0000256" key="4">
    <source>
        <dbReference type="ARBA" id="ARBA00022741"/>
    </source>
</evidence>
<comment type="subunit">
    <text evidence="7">May form a complex composed of at least the catalytic subunit CRK2 and a cyclin.</text>
</comment>
<dbReference type="PROSITE" id="PS00108">
    <property type="entry name" value="PROTEIN_KINASE_ST"/>
    <property type="match status" value="1"/>
</dbReference>
<dbReference type="SMART" id="SM00220">
    <property type="entry name" value="S_TKc"/>
    <property type="match status" value="1"/>
</dbReference>
<evidence type="ECO:0000256" key="11">
    <source>
        <dbReference type="PROSITE-ProRule" id="PRU10141"/>
    </source>
</evidence>
<dbReference type="InterPro" id="IPR011009">
    <property type="entry name" value="Kinase-like_dom_sf"/>
</dbReference>
<dbReference type="PROSITE" id="PS50011">
    <property type="entry name" value="PROTEIN_KINASE_DOM"/>
    <property type="match status" value="1"/>
</dbReference>
<dbReference type="VEuPathDB" id="CryptoDB:Cvel_6269"/>
<feature type="region of interest" description="Disordered" evidence="12">
    <location>
        <begin position="425"/>
        <end position="459"/>
    </location>
</feature>
<evidence type="ECO:0000256" key="1">
    <source>
        <dbReference type="ARBA" id="ARBA00006485"/>
    </source>
</evidence>
<evidence type="ECO:0000256" key="5">
    <source>
        <dbReference type="ARBA" id="ARBA00022777"/>
    </source>
</evidence>
<dbReference type="GO" id="GO:0032968">
    <property type="term" value="P:positive regulation of transcription elongation by RNA polymerase II"/>
    <property type="evidence" value="ECO:0007669"/>
    <property type="project" value="TreeGrafter"/>
</dbReference>
<evidence type="ECO:0000256" key="6">
    <source>
        <dbReference type="ARBA" id="ARBA00022840"/>
    </source>
</evidence>
<dbReference type="GO" id="GO:0000307">
    <property type="term" value="C:cyclin-dependent protein kinase holoenzyme complex"/>
    <property type="evidence" value="ECO:0007669"/>
    <property type="project" value="TreeGrafter"/>
</dbReference>
<dbReference type="PhylomeDB" id="A0A0K6S8L8"/>
<feature type="compositionally biased region" description="Gly residues" evidence="12">
    <location>
        <begin position="496"/>
        <end position="506"/>
    </location>
</feature>
<name>A0A0K6S8L8_9ALVE</name>
<evidence type="ECO:0000256" key="7">
    <source>
        <dbReference type="ARBA" id="ARBA00038543"/>
    </source>
</evidence>
<proteinExistence type="inferred from homology"/>